<dbReference type="AlphaFoldDB" id="A0A423PQB2"/>
<evidence type="ECO:0000256" key="6">
    <source>
        <dbReference type="ARBA" id="ARBA00022519"/>
    </source>
</evidence>
<evidence type="ECO:0000256" key="10">
    <source>
        <dbReference type="ARBA" id="ARBA00023136"/>
    </source>
</evidence>
<keyword evidence="7 12" id="KW-0132">Cell division</keyword>
<comment type="subunit">
    <text evidence="3">Forms a membrane-associated complex with FtsE.</text>
</comment>
<keyword evidence="10 12" id="KW-0472">Membrane</keyword>
<dbReference type="InterPro" id="IPR003838">
    <property type="entry name" value="ABC3_permease_C"/>
</dbReference>
<keyword evidence="6 12" id="KW-0997">Cell inner membrane</keyword>
<dbReference type="PIRSF" id="PIRSF003097">
    <property type="entry name" value="FtsX"/>
    <property type="match status" value="1"/>
</dbReference>
<organism evidence="16 17">
    <name type="scientific">Salinisphaera orenii MK-B5</name>
    <dbReference type="NCBI Taxonomy" id="856730"/>
    <lineage>
        <taxon>Bacteria</taxon>
        <taxon>Pseudomonadati</taxon>
        <taxon>Pseudomonadota</taxon>
        <taxon>Gammaproteobacteria</taxon>
        <taxon>Salinisphaerales</taxon>
        <taxon>Salinisphaeraceae</taxon>
        <taxon>Salinisphaera</taxon>
    </lineage>
</organism>
<evidence type="ECO:0000256" key="13">
    <source>
        <dbReference type="SAM" id="Phobius"/>
    </source>
</evidence>
<dbReference type="InterPro" id="IPR004513">
    <property type="entry name" value="FtsX"/>
</dbReference>
<dbReference type="Gene3D" id="3.30.70.3040">
    <property type="match status" value="1"/>
</dbReference>
<evidence type="ECO:0000256" key="3">
    <source>
        <dbReference type="ARBA" id="ARBA00011160"/>
    </source>
</evidence>
<dbReference type="GO" id="GO:0005886">
    <property type="term" value="C:plasma membrane"/>
    <property type="evidence" value="ECO:0007669"/>
    <property type="project" value="UniProtKB-SubCell"/>
</dbReference>
<evidence type="ECO:0000256" key="2">
    <source>
        <dbReference type="ARBA" id="ARBA00007379"/>
    </source>
</evidence>
<evidence type="ECO:0000256" key="4">
    <source>
        <dbReference type="ARBA" id="ARBA00021907"/>
    </source>
</evidence>
<comment type="similarity">
    <text evidence="2 12">Belongs to the ABC-4 integral membrane protein family. FtsX subfamily.</text>
</comment>
<evidence type="ECO:0000259" key="14">
    <source>
        <dbReference type="Pfam" id="PF02687"/>
    </source>
</evidence>
<keyword evidence="17" id="KW-1185">Reference proteome</keyword>
<dbReference type="GO" id="GO:0032153">
    <property type="term" value="C:cell division site"/>
    <property type="evidence" value="ECO:0007669"/>
    <property type="project" value="TreeGrafter"/>
</dbReference>
<evidence type="ECO:0000259" key="15">
    <source>
        <dbReference type="Pfam" id="PF18075"/>
    </source>
</evidence>
<dbReference type="Pfam" id="PF18075">
    <property type="entry name" value="FtsX_ECD"/>
    <property type="match status" value="1"/>
</dbReference>
<proteinExistence type="inferred from homology"/>
<comment type="function">
    <text evidence="12">Part of the ABC transporter FtsEX involved in cellular division.</text>
</comment>
<feature type="transmembrane region" description="Helical" evidence="13">
    <location>
        <begin position="200"/>
        <end position="220"/>
    </location>
</feature>
<feature type="transmembrane region" description="Helical" evidence="13">
    <location>
        <begin position="253"/>
        <end position="274"/>
    </location>
</feature>
<dbReference type="Proteomes" id="UP000283993">
    <property type="component" value="Unassembled WGS sequence"/>
</dbReference>
<keyword evidence="9 13" id="KW-1133">Transmembrane helix</keyword>
<keyword evidence="8 13" id="KW-0812">Transmembrane</keyword>
<evidence type="ECO:0000256" key="11">
    <source>
        <dbReference type="ARBA" id="ARBA00023306"/>
    </source>
</evidence>
<dbReference type="NCBIfam" id="TIGR00439">
    <property type="entry name" value="FtsX_Gneg"/>
    <property type="match status" value="1"/>
</dbReference>
<keyword evidence="11 12" id="KW-0131">Cell cycle</keyword>
<comment type="caution">
    <text evidence="16">The sequence shown here is derived from an EMBL/GenBank/DDBJ whole genome shotgun (WGS) entry which is preliminary data.</text>
</comment>
<evidence type="ECO:0000256" key="8">
    <source>
        <dbReference type="ARBA" id="ARBA00022692"/>
    </source>
</evidence>
<evidence type="ECO:0000256" key="1">
    <source>
        <dbReference type="ARBA" id="ARBA00004429"/>
    </source>
</evidence>
<sequence length="328" mass="35368">MAEQRRGRDGRRPSQRQRIPTLAAPAQGWLGAHARCLIEALGRMHRRWVASLLTVFVIGITLALPTGLYVLVKNLDTLSTSWQGTVQASLYLDDDVSVERGRTLARRLDARDTIDGAEYVSAEEGLETFREASGFGDALDALPSNPLPAVVVVTPDADMTRAAVGELVDTLRGETGVARAELDQAWLERLFAILSLIERAAWVIGLLLSAAVVFIVGNTIRLDIENRREEIEVMKLLGASDAFIRRPFLYSGVWYGLSGAVVALILLGGCFVALAGPLGTLTRSYDGALDLVGLGWSGGFALLATGIALGWCGCALTVNRRLADIEPR</sequence>
<feature type="transmembrane region" description="Helical" evidence="13">
    <location>
        <begin position="294"/>
        <end position="318"/>
    </location>
</feature>
<feature type="transmembrane region" description="Helical" evidence="13">
    <location>
        <begin position="48"/>
        <end position="72"/>
    </location>
</feature>
<dbReference type="EMBL" id="AYKH01000012">
    <property type="protein sequence ID" value="ROO27799.1"/>
    <property type="molecule type" value="Genomic_DNA"/>
</dbReference>
<evidence type="ECO:0000313" key="16">
    <source>
        <dbReference type="EMBL" id="ROO27799.1"/>
    </source>
</evidence>
<dbReference type="RefSeq" id="WP_123630987.1">
    <property type="nucleotide sequence ID" value="NZ_AYKH01000012.1"/>
</dbReference>
<name>A0A423PQB2_9GAMM</name>
<reference evidence="16 17" key="1">
    <citation type="submission" date="2013-10" db="EMBL/GenBank/DDBJ databases">
        <title>Salinisphaera orenii MK-B5 Genome Sequencing.</title>
        <authorList>
            <person name="Lai Q."/>
            <person name="Li C."/>
            <person name="Shao Z."/>
        </authorList>
    </citation>
    <scope>NUCLEOTIDE SEQUENCE [LARGE SCALE GENOMIC DNA]</scope>
    <source>
        <strain evidence="16 17">MK-B5</strain>
    </source>
</reference>
<gene>
    <name evidence="16" type="ORF">SAOR_08225</name>
</gene>
<evidence type="ECO:0000313" key="17">
    <source>
        <dbReference type="Proteomes" id="UP000283993"/>
    </source>
</evidence>
<keyword evidence="5 12" id="KW-1003">Cell membrane</keyword>
<dbReference type="InterPro" id="IPR047590">
    <property type="entry name" value="FtsX_proteobact-type"/>
</dbReference>
<protein>
    <recommendedName>
        <fullName evidence="4 12">Cell division protein FtsX</fullName>
    </recommendedName>
</protein>
<dbReference type="InterPro" id="IPR040690">
    <property type="entry name" value="FtsX_ECD"/>
</dbReference>
<comment type="subcellular location">
    <subcellularLocation>
        <location evidence="1">Cell inner membrane</location>
        <topology evidence="1">Multi-pass membrane protein</topology>
    </subcellularLocation>
</comment>
<dbReference type="PANTHER" id="PTHR47755:SF1">
    <property type="entry name" value="CELL DIVISION PROTEIN FTSX"/>
    <property type="match status" value="1"/>
</dbReference>
<dbReference type="PANTHER" id="PTHR47755">
    <property type="entry name" value="CELL DIVISION PROTEIN FTSX"/>
    <property type="match status" value="1"/>
</dbReference>
<dbReference type="Pfam" id="PF02687">
    <property type="entry name" value="FtsX"/>
    <property type="match status" value="1"/>
</dbReference>
<evidence type="ECO:0000256" key="9">
    <source>
        <dbReference type="ARBA" id="ARBA00022989"/>
    </source>
</evidence>
<feature type="domain" description="ABC3 transporter permease C-terminal" evidence="14">
    <location>
        <begin position="203"/>
        <end position="309"/>
    </location>
</feature>
<evidence type="ECO:0000256" key="7">
    <source>
        <dbReference type="ARBA" id="ARBA00022618"/>
    </source>
</evidence>
<evidence type="ECO:0000256" key="12">
    <source>
        <dbReference type="PIRNR" id="PIRNR003097"/>
    </source>
</evidence>
<evidence type="ECO:0000256" key="5">
    <source>
        <dbReference type="ARBA" id="ARBA00022475"/>
    </source>
</evidence>
<accession>A0A423PQB2</accession>
<feature type="domain" description="FtsX extracellular" evidence="15">
    <location>
        <begin position="86"/>
        <end position="178"/>
    </location>
</feature>
<dbReference type="GO" id="GO:0051301">
    <property type="term" value="P:cell division"/>
    <property type="evidence" value="ECO:0007669"/>
    <property type="project" value="UniProtKB-KW"/>
</dbReference>